<proteinExistence type="predicted"/>
<dbReference type="EMBL" id="UJZG01000006">
    <property type="protein sequence ID" value="SXD95393.1"/>
    <property type="molecule type" value="Genomic_DNA"/>
</dbReference>
<gene>
    <name evidence="1" type="ORF">SAMEA3538780_02591</name>
</gene>
<accession>A0A8B4TV49</accession>
<dbReference type="RefSeq" id="WP_032423255.1">
    <property type="nucleotide sequence ID" value="NZ_JBGNJZ010000047.1"/>
</dbReference>
<organism evidence="1 2">
    <name type="scientific">Klebsiella quasivariicola</name>
    <dbReference type="NCBI Taxonomy" id="2026240"/>
    <lineage>
        <taxon>Bacteria</taxon>
        <taxon>Pseudomonadati</taxon>
        <taxon>Pseudomonadota</taxon>
        <taxon>Gammaproteobacteria</taxon>
        <taxon>Enterobacterales</taxon>
        <taxon>Enterobacteriaceae</taxon>
        <taxon>Klebsiella/Raoultella group</taxon>
        <taxon>Klebsiella</taxon>
        <taxon>Klebsiella pneumoniae complex</taxon>
    </lineage>
</organism>
<protein>
    <submittedName>
        <fullName evidence="1">Uncharacterized protein</fullName>
    </submittedName>
</protein>
<dbReference type="AlphaFoldDB" id="A0A8B4TV49"/>
<reference evidence="1 2" key="1">
    <citation type="submission" date="2018-08" db="EMBL/GenBank/DDBJ databases">
        <authorList>
            <consortium name="Pathogen Informatics"/>
        </authorList>
    </citation>
    <scope>NUCLEOTIDE SEQUENCE [LARGE SCALE GENOMIC DNA]</scope>
    <source>
        <strain evidence="1 2">EuSCAPE_IT371</strain>
    </source>
</reference>
<evidence type="ECO:0000313" key="1">
    <source>
        <dbReference type="EMBL" id="SXD95393.1"/>
    </source>
</evidence>
<name>A0A8B4TV49_9ENTR</name>
<comment type="caution">
    <text evidence="1">The sequence shown here is derived from an EMBL/GenBank/DDBJ whole genome shotgun (WGS) entry which is preliminary data.</text>
</comment>
<sequence>MSSDEKIAILEDRIKKIEGVTTHLLIRSELTMCIVSAMIGADVISRDGVKEMINKIDLSEFQAPAITEAERKIILQLVDRVEVV</sequence>
<evidence type="ECO:0000313" key="2">
    <source>
        <dbReference type="Proteomes" id="UP000257712"/>
    </source>
</evidence>
<dbReference type="Proteomes" id="UP000257712">
    <property type="component" value="Unassembled WGS sequence"/>
</dbReference>